<keyword evidence="5 9" id="KW-0999">Mitochondrion inner membrane</keyword>
<evidence type="ECO:0000256" key="4">
    <source>
        <dbReference type="ARBA" id="ARBA00022781"/>
    </source>
</evidence>
<gene>
    <name evidence="10" type="ORF">G9C98_003564</name>
</gene>
<dbReference type="PANTHER" id="PTHR12733:SF3">
    <property type="entry name" value="ATP SYNTHASE F(0) COMPLEX SUBUNIT B1, MITOCHONDRIAL"/>
    <property type="match status" value="1"/>
</dbReference>
<comment type="subunit">
    <text evidence="9">F-type ATPases have 2 components, CF(1) - the catalytic core - and CF(0) - the membrane proton channel. CF(1) and CF(0) have multiple subunits.</text>
</comment>
<dbReference type="AlphaFoldDB" id="A0A8J5USB3"/>
<dbReference type="PANTHER" id="PTHR12733">
    <property type="entry name" value="MITOCHONDRIAL ATP SYNTHASE B CHAIN"/>
    <property type="match status" value="1"/>
</dbReference>
<evidence type="ECO:0000256" key="3">
    <source>
        <dbReference type="ARBA" id="ARBA00022547"/>
    </source>
</evidence>
<comment type="function">
    <text evidence="9">Subunit b, of the mitochondrial membrane ATP synthase complex (F(1)F(0) ATP synthase or Complex V) that produces ATP from ADP in the presence of a proton gradient across the membrane which is generated by electron transport complexes of the respiratory chain. ATP synthase complex consist of a soluble F(1) head domain - the catalytic core - and a membrane F(1) domain - the membrane proton channel. These two domains are linked by a central stalk rotating inside the F(1) region and a stationary peripheral stalk. During catalysis, ATP synthesis in the catalytic domain of F(1) is coupled via a rotary mechanism of the central stalk subunits to proton translocation. In vivo, can only synthesize ATP although its ATP hydrolase activity can be activated artificially in vitro. Part of the complex F(0) domain. Part of the complex F(0) domain and the peripheric stalk, which acts as a stator to hold the catalytic alpha(3)beta(3) subcomplex and subunit a/ATP6 static relative to the rotary elements.</text>
</comment>
<evidence type="ECO:0000256" key="7">
    <source>
        <dbReference type="ARBA" id="ARBA00023128"/>
    </source>
</evidence>
<accession>A0A8J5USB3</accession>
<dbReference type="GO" id="GO:0005743">
    <property type="term" value="C:mitochondrial inner membrane"/>
    <property type="evidence" value="ECO:0007669"/>
    <property type="project" value="UniProtKB-SubCell"/>
</dbReference>
<evidence type="ECO:0000313" key="10">
    <source>
        <dbReference type="EMBL" id="KAG8039257.1"/>
    </source>
</evidence>
<protein>
    <recommendedName>
        <fullName evidence="9">ATP synthase subunit b</fullName>
    </recommendedName>
</protein>
<dbReference type="Proteomes" id="UP000729913">
    <property type="component" value="Unassembled WGS sequence"/>
</dbReference>
<comment type="caution">
    <text evidence="10">The sequence shown here is derived from an EMBL/GenBank/DDBJ whole genome shotgun (WGS) entry which is preliminary data.</text>
</comment>
<sequence length="236" mass="26743">MEIWQQPFPGVPYPDHGLFLCYGSNTSTTTSTTVTIATLHKRRGVLEFPCAAHDDAGSLATRLPALTRVQASSSAIEPQRRTRPLYPDPVRHGFIPEEWFQFFYNKTGYTGPYMFALGLSTYLVSKEFYVMEHEYYTGIACLVMSIVVVKNAGPPMAKYLDAEMEKDEEAVKRTRTDSVAAYEQGIEHEKLEQWRIAQKHMTQWIINNVVKSISPDQEKAALQQCISELQSLAPRS</sequence>
<dbReference type="OrthoDB" id="67388at2759"/>
<evidence type="ECO:0000256" key="9">
    <source>
        <dbReference type="RuleBase" id="RU368017"/>
    </source>
</evidence>
<evidence type="ECO:0000256" key="1">
    <source>
        <dbReference type="ARBA" id="ARBA00007479"/>
    </source>
</evidence>
<name>A0A8J5USB3_9HYME</name>
<evidence type="ECO:0000256" key="2">
    <source>
        <dbReference type="ARBA" id="ARBA00022448"/>
    </source>
</evidence>
<keyword evidence="8 9" id="KW-0472">Membrane</keyword>
<comment type="subcellular location">
    <subcellularLocation>
        <location evidence="9">Mitochondrion</location>
    </subcellularLocation>
    <subcellularLocation>
        <location evidence="9">Mitochondrion inner membrane</location>
    </subcellularLocation>
</comment>
<proteinExistence type="inferred from homology"/>
<reference evidence="10" key="2">
    <citation type="submission" date="2021-04" db="EMBL/GenBank/DDBJ databases">
        <title>Genome-wide patterns of bracovirus chromosomal integration into multiple host tissues during parasitism.</title>
        <authorList>
            <person name="Chebbi M.A.C."/>
        </authorList>
    </citation>
    <scope>NUCLEOTIDE SEQUENCE</scope>
    <source>
        <tissue evidence="10">Whole body</tissue>
    </source>
</reference>
<evidence type="ECO:0000256" key="8">
    <source>
        <dbReference type="ARBA" id="ARBA00023136"/>
    </source>
</evidence>
<keyword evidence="6 9" id="KW-0406">Ion transport</keyword>
<keyword evidence="3 9" id="KW-0138">CF(0)</keyword>
<keyword evidence="4 9" id="KW-0375">Hydrogen ion transport</keyword>
<organism evidence="10 11">
    <name type="scientific">Cotesia typhae</name>
    <dbReference type="NCBI Taxonomy" id="2053667"/>
    <lineage>
        <taxon>Eukaryota</taxon>
        <taxon>Metazoa</taxon>
        <taxon>Ecdysozoa</taxon>
        <taxon>Arthropoda</taxon>
        <taxon>Hexapoda</taxon>
        <taxon>Insecta</taxon>
        <taxon>Pterygota</taxon>
        <taxon>Neoptera</taxon>
        <taxon>Endopterygota</taxon>
        <taxon>Hymenoptera</taxon>
        <taxon>Apocrita</taxon>
        <taxon>Ichneumonoidea</taxon>
        <taxon>Braconidae</taxon>
        <taxon>Microgastrinae</taxon>
        <taxon>Cotesia</taxon>
    </lineage>
</organism>
<evidence type="ECO:0000256" key="6">
    <source>
        <dbReference type="ARBA" id="ARBA00023065"/>
    </source>
</evidence>
<dbReference type="GO" id="GO:0046933">
    <property type="term" value="F:proton-transporting ATP synthase activity, rotational mechanism"/>
    <property type="evidence" value="ECO:0007669"/>
    <property type="project" value="TreeGrafter"/>
</dbReference>
<keyword evidence="7 9" id="KW-0496">Mitochondrion</keyword>
<keyword evidence="2 9" id="KW-0813">Transport</keyword>
<dbReference type="InterPro" id="IPR013837">
    <property type="entry name" value="ATP_synth_F0_suB"/>
</dbReference>
<comment type="similarity">
    <text evidence="1 9">Belongs to the eukaryotic ATPase B chain family.</text>
</comment>
<evidence type="ECO:0000256" key="5">
    <source>
        <dbReference type="ARBA" id="ARBA00022792"/>
    </source>
</evidence>
<keyword evidence="11" id="KW-1185">Reference proteome</keyword>
<reference evidence="10" key="1">
    <citation type="submission" date="2020-03" db="EMBL/GenBank/DDBJ databases">
        <authorList>
            <person name="Chebbi M.A."/>
            <person name="Drezen J.M."/>
        </authorList>
    </citation>
    <scope>NUCLEOTIDE SEQUENCE</scope>
    <source>
        <tissue evidence="10">Whole body</tissue>
    </source>
</reference>
<dbReference type="EMBL" id="JAAOIC020000039">
    <property type="protein sequence ID" value="KAG8039257.1"/>
    <property type="molecule type" value="Genomic_DNA"/>
</dbReference>
<dbReference type="Pfam" id="PF05405">
    <property type="entry name" value="Mt_ATP-synt_B"/>
    <property type="match status" value="1"/>
</dbReference>
<dbReference type="InterPro" id="IPR008688">
    <property type="entry name" value="ATP_synth_Bsub_B/MI25"/>
</dbReference>
<dbReference type="GO" id="GO:0045259">
    <property type="term" value="C:proton-transporting ATP synthase complex"/>
    <property type="evidence" value="ECO:0007669"/>
    <property type="project" value="UniProtKB-KW"/>
</dbReference>
<evidence type="ECO:0000313" key="11">
    <source>
        <dbReference type="Proteomes" id="UP000729913"/>
    </source>
</evidence>